<dbReference type="InterPro" id="IPR011006">
    <property type="entry name" value="CheY-like_superfamily"/>
</dbReference>
<keyword evidence="5" id="KW-0804">Transcription</keyword>
<keyword evidence="1 6" id="KW-0597">Phosphoprotein</keyword>
<gene>
    <name evidence="10" type="ORF">SHI21_18050</name>
</gene>
<dbReference type="EMBL" id="JAYGJQ010000003">
    <property type="protein sequence ID" value="MEA9358142.1"/>
    <property type="molecule type" value="Genomic_DNA"/>
</dbReference>
<dbReference type="SMART" id="SM00862">
    <property type="entry name" value="Trans_reg_C"/>
    <property type="match status" value="1"/>
</dbReference>
<comment type="caution">
    <text evidence="10">The sequence shown here is derived from an EMBL/GenBank/DDBJ whole genome shotgun (WGS) entry which is preliminary data.</text>
</comment>
<keyword evidence="4 7" id="KW-0238">DNA-binding</keyword>
<dbReference type="SMART" id="SM00448">
    <property type="entry name" value="REC"/>
    <property type="match status" value="1"/>
</dbReference>
<dbReference type="Gene3D" id="1.10.10.10">
    <property type="entry name" value="Winged helix-like DNA-binding domain superfamily/Winged helix DNA-binding domain"/>
    <property type="match status" value="1"/>
</dbReference>
<evidence type="ECO:0000256" key="2">
    <source>
        <dbReference type="ARBA" id="ARBA00023012"/>
    </source>
</evidence>
<dbReference type="Pfam" id="PF00486">
    <property type="entry name" value="Trans_reg_C"/>
    <property type="match status" value="1"/>
</dbReference>
<dbReference type="CDD" id="cd00383">
    <property type="entry name" value="trans_reg_C"/>
    <property type="match status" value="1"/>
</dbReference>
<dbReference type="InterPro" id="IPR036388">
    <property type="entry name" value="WH-like_DNA-bd_sf"/>
</dbReference>
<evidence type="ECO:0000313" key="10">
    <source>
        <dbReference type="EMBL" id="MEA9358142.1"/>
    </source>
</evidence>
<dbReference type="Gene3D" id="3.40.50.2300">
    <property type="match status" value="1"/>
</dbReference>
<dbReference type="InterPro" id="IPR001789">
    <property type="entry name" value="Sig_transdc_resp-reg_receiver"/>
</dbReference>
<dbReference type="RefSeq" id="WP_323578423.1">
    <property type="nucleotide sequence ID" value="NZ_JAYGJQ010000003.1"/>
</dbReference>
<keyword evidence="11" id="KW-1185">Reference proteome</keyword>
<dbReference type="PANTHER" id="PTHR48111">
    <property type="entry name" value="REGULATOR OF RPOS"/>
    <property type="match status" value="1"/>
</dbReference>
<accession>A0ABU5VZY4</accession>
<evidence type="ECO:0000259" key="9">
    <source>
        <dbReference type="PROSITE" id="PS51755"/>
    </source>
</evidence>
<reference evidence="10 11" key="1">
    <citation type="submission" date="2023-11" db="EMBL/GenBank/DDBJ databases">
        <title>A Novel Polar Bacteriovorax (B. antarcticus) Isolated from the Biocrust in Antarctica.</title>
        <authorList>
            <person name="Mun W."/>
            <person name="Choi S.Y."/>
            <person name="Mitchell R.J."/>
        </authorList>
    </citation>
    <scope>NUCLEOTIDE SEQUENCE [LARGE SCALE GENOMIC DNA]</scope>
    <source>
        <strain evidence="10 11">PP10</strain>
    </source>
</reference>
<protein>
    <submittedName>
        <fullName evidence="10">Response regulator transcription factor</fullName>
    </submittedName>
</protein>
<organism evidence="10 11">
    <name type="scientific">Bacteriovorax antarcticus</name>
    <dbReference type="NCBI Taxonomy" id="3088717"/>
    <lineage>
        <taxon>Bacteria</taxon>
        <taxon>Pseudomonadati</taxon>
        <taxon>Bdellovibrionota</taxon>
        <taxon>Bacteriovoracia</taxon>
        <taxon>Bacteriovoracales</taxon>
        <taxon>Bacteriovoracaceae</taxon>
        <taxon>Bacteriovorax</taxon>
    </lineage>
</organism>
<feature type="domain" description="OmpR/PhoB-type" evidence="9">
    <location>
        <begin position="122"/>
        <end position="218"/>
    </location>
</feature>
<evidence type="ECO:0000256" key="3">
    <source>
        <dbReference type="ARBA" id="ARBA00023015"/>
    </source>
</evidence>
<evidence type="ECO:0000256" key="5">
    <source>
        <dbReference type="ARBA" id="ARBA00023163"/>
    </source>
</evidence>
<sequence>MPRILIVDDSKNQLTYLEGILMSDFDVSLASNVLKALKFIETIKIDLLILDIHMPVISGIDFLRQSKEVGRVLPKTIIFSADNDLNTRISSLELGVVDFLNTQMTSKEIFLRVRNQVQHIQDNIISYKNIKMNTSTMDIFIADKKVDFTLIEFKIFRVLMDSPDALIEREVLIEKVWGNDIVVLNKTLTTHLANLRPKILFGGIDIKSVKNEGVMLKTIE</sequence>
<dbReference type="InterPro" id="IPR001867">
    <property type="entry name" value="OmpR/PhoB-type_DNA-bd"/>
</dbReference>
<keyword evidence="2" id="KW-0902">Two-component regulatory system</keyword>
<dbReference type="Pfam" id="PF00072">
    <property type="entry name" value="Response_reg"/>
    <property type="match status" value="1"/>
</dbReference>
<feature type="domain" description="Response regulatory" evidence="8">
    <location>
        <begin position="3"/>
        <end position="117"/>
    </location>
</feature>
<dbReference type="PANTHER" id="PTHR48111:SF1">
    <property type="entry name" value="TWO-COMPONENT RESPONSE REGULATOR ORR33"/>
    <property type="match status" value="1"/>
</dbReference>
<evidence type="ECO:0000256" key="6">
    <source>
        <dbReference type="PROSITE-ProRule" id="PRU00169"/>
    </source>
</evidence>
<feature type="modified residue" description="4-aspartylphosphate" evidence="6">
    <location>
        <position position="51"/>
    </location>
</feature>
<feature type="DNA-binding region" description="OmpR/PhoB-type" evidence="7">
    <location>
        <begin position="122"/>
        <end position="218"/>
    </location>
</feature>
<proteinExistence type="predicted"/>
<keyword evidence="3" id="KW-0805">Transcription regulation</keyword>
<dbReference type="InterPro" id="IPR039420">
    <property type="entry name" value="WalR-like"/>
</dbReference>
<evidence type="ECO:0000259" key="8">
    <source>
        <dbReference type="PROSITE" id="PS50110"/>
    </source>
</evidence>
<dbReference type="PROSITE" id="PS50110">
    <property type="entry name" value="RESPONSE_REGULATORY"/>
    <property type="match status" value="1"/>
</dbReference>
<evidence type="ECO:0000256" key="1">
    <source>
        <dbReference type="ARBA" id="ARBA00022553"/>
    </source>
</evidence>
<evidence type="ECO:0000256" key="4">
    <source>
        <dbReference type="ARBA" id="ARBA00023125"/>
    </source>
</evidence>
<name>A0ABU5VZY4_9BACT</name>
<dbReference type="Proteomes" id="UP001302274">
    <property type="component" value="Unassembled WGS sequence"/>
</dbReference>
<dbReference type="SUPFAM" id="SSF52172">
    <property type="entry name" value="CheY-like"/>
    <property type="match status" value="1"/>
</dbReference>
<dbReference type="PROSITE" id="PS51755">
    <property type="entry name" value="OMPR_PHOB"/>
    <property type="match status" value="1"/>
</dbReference>
<evidence type="ECO:0000256" key="7">
    <source>
        <dbReference type="PROSITE-ProRule" id="PRU01091"/>
    </source>
</evidence>
<evidence type="ECO:0000313" key="11">
    <source>
        <dbReference type="Proteomes" id="UP001302274"/>
    </source>
</evidence>